<evidence type="ECO:0000259" key="8">
    <source>
        <dbReference type="PROSITE" id="PS50011"/>
    </source>
</evidence>
<keyword evidence="1" id="KW-0723">Serine/threonine-protein kinase</keyword>
<feature type="region of interest" description="Disordered" evidence="7">
    <location>
        <begin position="660"/>
        <end position="731"/>
    </location>
</feature>
<evidence type="ECO:0000256" key="1">
    <source>
        <dbReference type="ARBA" id="ARBA00022527"/>
    </source>
</evidence>
<feature type="compositionally biased region" description="Polar residues" evidence="7">
    <location>
        <begin position="790"/>
        <end position="806"/>
    </location>
</feature>
<dbReference type="Pfam" id="PF00069">
    <property type="entry name" value="Pkinase"/>
    <property type="match status" value="1"/>
</dbReference>
<dbReference type="GO" id="GO:0005737">
    <property type="term" value="C:cytoplasm"/>
    <property type="evidence" value="ECO:0007669"/>
    <property type="project" value="TreeGrafter"/>
</dbReference>
<evidence type="ECO:0000256" key="3">
    <source>
        <dbReference type="ARBA" id="ARBA00022741"/>
    </source>
</evidence>
<reference evidence="10 11" key="1">
    <citation type="submission" date="2016-07" db="EMBL/GenBank/DDBJ databases">
        <title>Pervasive Adenine N6-methylation of Active Genes in Fungi.</title>
        <authorList>
            <consortium name="DOE Joint Genome Institute"/>
            <person name="Mondo S.J."/>
            <person name="Dannebaum R.O."/>
            <person name="Kuo R.C."/>
            <person name="Labutti K."/>
            <person name="Haridas S."/>
            <person name="Kuo A."/>
            <person name="Salamov A."/>
            <person name="Ahrendt S.R."/>
            <person name="Lipzen A."/>
            <person name="Sullivan W."/>
            <person name="Andreopoulos W.B."/>
            <person name="Clum A."/>
            <person name="Lindquist E."/>
            <person name="Daum C."/>
            <person name="Ramamoorthy G.K."/>
            <person name="Gryganskyi A."/>
            <person name="Culley D."/>
            <person name="Magnuson J.K."/>
            <person name="James T.Y."/>
            <person name="O'Malley M.A."/>
            <person name="Stajich J.E."/>
            <person name="Spatafora J.W."/>
            <person name="Visel A."/>
            <person name="Grigoriev I.V."/>
        </authorList>
    </citation>
    <scope>NUCLEOTIDE SEQUENCE [LARGE SCALE GENOMIC DNA]</scope>
    <source>
        <strain evidence="10 11">NRRL 3301</strain>
    </source>
</reference>
<proteinExistence type="predicted"/>
<feature type="domain" description="KA1" evidence="9">
    <location>
        <begin position="1005"/>
        <end position="1056"/>
    </location>
</feature>
<feature type="region of interest" description="Disordered" evidence="7">
    <location>
        <begin position="398"/>
        <end position="424"/>
    </location>
</feature>
<keyword evidence="2" id="KW-0808">Transferase</keyword>
<evidence type="ECO:0000256" key="2">
    <source>
        <dbReference type="ARBA" id="ARBA00022679"/>
    </source>
</evidence>
<feature type="compositionally biased region" description="Low complexity" evidence="7">
    <location>
        <begin position="475"/>
        <end position="485"/>
    </location>
</feature>
<feature type="compositionally biased region" description="Low complexity" evidence="7">
    <location>
        <begin position="404"/>
        <end position="418"/>
    </location>
</feature>
<dbReference type="GO" id="GO:0035556">
    <property type="term" value="P:intracellular signal transduction"/>
    <property type="evidence" value="ECO:0007669"/>
    <property type="project" value="TreeGrafter"/>
</dbReference>
<dbReference type="InterPro" id="IPR001772">
    <property type="entry name" value="KA1_dom"/>
</dbReference>
<feature type="compositionally biased region" description="Polar residues" evidence="7">
    <location>
        <begin position="1106"/>
        <end position="1118"/>
    </location>
</feature>
<accession>A0A1X2GLL7</accession>
<dbReference type="FunFam" id="3.30.200.20:FF:000003">
    <property type="entry name" value="Non-specific serine/threonine protein kinase"/>
    <property type="match status" value="1"/>
</dbReference>
<dbReference type="PROSITE" id="PS00107">
    <property type="entry name" value="PROTEIN_KINASE_ATP"/>
    <property type="match status" value="1"/>
</dbReference>
<dbReference type="FunFam" id="1.10.510.10:FF:000636">
    <property type="entry name" value="Non-specific serine/threonine protein kinase"/>
    <property type="match status" value="1"/>
</dbReference>
<feature type="compositionally biased region" description="Polar residues" evidence="7">
    <location>
        <begin position="716"/>
        <end position="729"/>
    </location>
</feature>
<dbReference type="GO" id="GO:0005524">
    <property type="term" value="F:ATP binding"/>
    <property type="evidence" value="ECO:0007669"/>
    <property type="project" value="UniProtKB-UniRule"/>
</dbReference>
<feature type="region of interest" description="Disordered" evidence="7">
    <location>
        <begin position="1084"/>
        <end position="1118"/>
    </location>
</feature>
<dbReference type="GO" id="GO:0004674">
    <property type="term" value="F:protein serine/threonine kinase activity"/>
    <property type="evidence" value="ECO:0007669"/>
    <property type="project" value="UniProtKB-KW"/>
</dbReference>
<protein>
    <submittedName>
        <fullName evidence="10">Pkinase-domain-containing protein</fullName>
    </submittedName>
</protein>
<feature type="region of interest" description="Disordered" evidence="7">
    <location>
        <begin position="943"/>
        <end position="967"/>
    </location>
</feature>
<comment type="caution">
    <text evidence="10">The sequence shown here is derived from an EMBL/GenBank/DDBJ whole genome shotgun (WGS) entry which is preliminary data.</text>
</comment>
<feature type="compositionally biased region" description="Polar residues" evidence="7">
    <location>
        <begin position="767"/>
        <end position="777"/>
    </location>
</feature>
<dbReference type="InterPro" id="IPR017441">
    <property type="entry name" value="Protein_kinase_ATP_BS"/>
</dbReference>
<dbReference type="InterPro" id="IPR008271">
    <property type="entry name" value="Ser/Thr_kinase_AS"/>
</dbReference>
<dbReference type="Gene3D" id="1.10.510.10">
    <property type="entry name" value="Transferase(Phosphotransferase) domain 1"/>
    <property type="match status" value="1"/>
</dbReference>
<evidence type="ECO:0000256" key="5">
    <source>
        <dbReference type="ARBA" id="ARBA00022840"/>
    </source>
</evidence>
<sequence>MAVPILPLTDVAPTTTTSTTTPPSATSDLLTDLERPLNFHGQRAYSVTAMPSELQRTVLRHQQEQRFLLQQQQVQQQQPWWQRFYDKYNYHPPPHRKPVVFGPYLLLQTLGEGEFGKVKLGIHIESDHEVAIKLIKRDHIDSSTRMTKVEREISVLRTVRHPYIVKLYDVIENDKYIGIILQCASGGELFEYILAHRYLKEKDACRLFAQLISGVHYMHEKQIVHRDLKLENLLLDRYKSILITDFGFANQFSSAKDDLMATSCGSPCYAAPELVISEGLYVGSAVDIWSCGVILYAMLCGYLPFDDDPQNPDGDNINLLYKYILNTKLAFPDYVSDAARDLLCKMLVPDPTKRCTMKDIMNHPWLHGHQALFAKSIPELEAEAMRSADLPIHMVISHHHQHRQQQLLQQQQQQQQQQEASNRRNTIASGYTPAHQQQDDQVVPEAMDVDPPAESDQEVLETPIQHISSFELPAAAMTSSASSPSPTQPAPDQQRQNDTSTNDNPPEPASDTSRNDISVPEDDVEKMVQDTCIKDPPASFNEQTPVQQKDTFEQTLPAVPDLPVPVPSPNNKRLSASTDRLLSFLSGNHPKRPTSANTPTSSSSSTSHSLITPSSTTTTSTTAALPLTPTASSQHQRRPMSLLSGEGNTGSILQAKFLSSIQRRHQQSDASSPSPSSQSPTPGTPPTPSTSLSASYVPTPSLSPSPSGQKYRPFNVTPQPGMSQPIRTNTTRRKAYSVLMNSMMDYIGHDDKRQQPPTSPRAKKPTMSFSRKTSSTPSPAPIKEQPDHAVTTQDPPASTKPIKQTQDPSSDHPSSLLPSMSEHTIALNNKHRSPGKKLIDWFKKKPISTKDRHLPLDQSLMDRFMFSHGKLNKTGYPPPRQLDFNDAKLRCIQGAVINDAITTLSPPDLMQKIKHTLTTTMGMEIKRDGSDFKLKCVRKKLSPTHSSLANQTSPAGPTPRRSRTMTNGNGHIRRILLRKSIEHPNNDDTQPADNPPVITYQGDPSVDIGDEVRFSVEVCRVSDNLPGLYIVDIRRMRGKLWSYKCIRQAILEHLKLHYDGHMTAPNINDQHQDHLLSSEDAAQMSSAHHRISMASSADESMEEQQLAPTTSTPVVTVN</sequence>
<dbReference type="PROSITE" id="PS50032">
    <property type="entry name" value="KA1"/>
    <property type="match status" value="1"/>
</dbReference>
<keyword evidence="11" id="KW-1185">Reference proteome</keyword>
<dbReference type="InterPro" id="IPR011009">
    <property type="entry name" value="Kinase-like_dom_sf"/>
</dbReference>
<feature type="region of interest" description="Disordered" evidence="7">
    <location>
        <begin position="584"/>
        <end position="648"/>
    </location>
</feature>
<organism evidence="10 11">
    <name type="scientific">Hesseltinella vesiculosa</name>
    <dbReference type="NCBI Taxonomy" id="101127"/>
    <lineage>
        <taxon>Eukaryota</taxon>
        <taxon>Fungi</taxon>
        <taxon>Fungi incertae sedis</taxon>
        <taxon>Mucoromycota</taxon>
        <taxon>Mucoromycotina</taxon>
        <taxon>Mucoromycetes</taxon>
        <taxon>Mucorales</taxon>
        <taxon>Cunninghamellaceae</taxon>
        <taxon>Hesseltinella</taxon>
    </lineage>
</organism>
<keyword evidence="4 10" id="KW-0418">Kinase</keyword>
<keyword evidence="5 6" id="KW-0067">ATP-binding</keyword>
<evidence type="ECO:0000313" key="10">
    <source>
        <dbReference type="EMBL" id="ORX56738.1"/>
    </source>
</evidence>
<feature type="region of interest" description="Disordered" evidence="7">
    <location>
        <begin position="1"/>
        <end position="29"/>
    </location>
</feature>
<feature type="compositionally biased region" description="Low complexity" evidence="7">
    <location>
        <begin position="593"/>
        <end position="633"/>
    </location>
</feature>
<gene>
    <name evidence="10" type="ORF">DM01DRAFT_1334299</name>
</gene>
<dbReference type="Pfam" id="PF02149">
    <property type="entry name" value="KA1"/>
    <property type="match status" value="1"/>
</dbReference>
<dbReference type="Gene3D" id="3.30.310.80">
    <property type="entry name" value="Kinase associated domain 1, KA1"/>
    <property type="match status" value="1"/>
</dbReference>
<feature type="compositionally biased region" description="Polar residues" evidence="7">
    <location>
        <begin position="696"/>
        <end position="708"/>
    </location>
</feature>
<dbReference type="SUPFAM" id="SSF56112">
    <property type="entry name" value="Protein kinase-like (PK-like)"/>
    <property type="match status" value="1"/>
</dbReference>
<dbReference type="Proteomes" id="UP000242146">
    <property type="component" value="Unassembled WGS sequence"/>
</dbReference>
<feature type="compositionally biased region" description="Low complexity" evidence="7">
    <location>
        <begin position="807"/>
        <end position="818"/>
    </location>
</feature>
<feature type="region of interest" description="Disordered" evidence="7">
    <location>
        <begin position="748"/>
        <end position="818"/>
    </location>
</feature>
<dbReference type="PANTHER" id="PTHR24346">
    <property type="entry name" value="MAP/MICROTUBULE AFFINITY-REGULATING KINASE"/>
    <property type="match status" value="1"/>
</dbReference>
<feature type="domain" description="Protein kinase" evidence="8">
    <location>
        <begin position="104"/>
        <end position="366"/>
    </location>
</feature>
<evidence type="ECO:0000313" key="11">
    <source>
        <dbReference type="Proteomes" id="UP000242146"/>
    </source>
</evidence>
<dbReference type="PANTHER" id="PTHR24346:SF110">
    <property type="entry name" value="NON-SPECIFIC SERINE_THREONINE PROTEIN KINASE"/>
    <property type="match status" value="1"/>
</dbReference>
<feature type="compositionally biased region" description="Low complexity" evidence="7">
    <location>
        <begin position="671"/>
        <end position="681"/>
    </location>
</feature>
<dbReference type="PROSITE" id="PS00108">
    <property type="entry name" value="PROTEIN_KINASE_ST"/>
    <property type="match status" value="1"/>
</dbReference>
<feature type="compositionally biased region" description="Polar residues" evidence="7">
    <location>
        <begin position="493"/>
        <end position="516"/>
    </location>
</feature>
<feature type="binding site" evidence="6">
    <location>
        <position position="133"/>
    </location>
    <ligand>
        <name>ATP</name>
        <dbReference type="ChEBI" id="CHEBI:30616"/>
    </ligand>
</feature>
<dbReference type="SMART" id="SM00220">
    <property type="entry name" value="S_TKc"/>
    <property type="match status" value="1"/>
</dbReference>
<evidence type="ECO:0000259" key="9">
    <source>
        <dbReference type="PROSITE" id="PS50032"/>
    </source>
</evidence>
<evidence type="ECO:0000256" key="6">
    <source>
        <dbReference type="PROSITE-ProRule" id="PRU10141"/>
    </source>
</evidence>
<feature type="region of interest" description="Disordered" evidence="7">
    <location>
        <begin position="475"/>
        <end position="519"/>
    </location>
</feature>
<dbReference type="PROSITE" id="PS50011">
    <property type="entry name" value="PROTEIN_KINASE_DOM"/>
    <property type="match status" value="1"/>
</dbReference>
<dbReference type="AlphaFoldDB" id="A0A1X2GLL7"/>
<dbReference type="EMBL" id="MCGT01000009">
    <property type="protein sequence ID" value="ORX56738.1"/>
    <property type="molecule type" value="Genomic_DNA"/>
</dbReference>
<feature type="compositionally biased region" description="Polar residues" evidence="7">
    <location>
        <begin position="943"/>
        <end position="955"/>
    </location>
</feature>
<dbReference type="InterPro" id="IPR000719">
    <property type="entry name" value="Prot_kinase_dom"/>
</dbReference>
<keyword evidence="3 6" id="KW-0547">Nucleotide-binding</keyword>
<dbReference type="STRING" id="101127.A0A1X2GLL7"/>
<evidence type="ECO:0000256" key="4">
    <source>
        <dbReference type="ARBA" id="ARBA00022777"/>
    </source>
</evidence>
<dbReference type="OrthoDB" id="193931at2759"/>
<evidence type="ECO:0000256" key="7">
    <source>
        <dbReference type="SAM" id="MobiDB-lite"/>
    </source>
</evidence>
<name>A0A1X2GLL7_9FUNG</name>